<dbReference type="Gene3D" id="3.30.70.260">
    <property type="match status" value="2"/>
</dbReference>
<proteinExistence type="predicted"/>
<dbReference type="EMBL" id="AP024202">
    <property type="protein sequence ID" value="BCN93032.1"/>
    <property type="molecule type" value="Genomic_DNA"/>
</dbReference>
<dbReference type="Proteomes" id="UP001054820">
    <property type="component" value="Chromosome"/>
</dbReference>
<keyword evidence="1" id="KW-0804">Transcription</keyword>
<name>A0ABN6CYN1_9GAMM</name>
<dbReference type="InterPro" id="IPR050990">
    <property type="entry name" value="UPF0237/GcvR_regulator"/>
</dbReference>
<dbReference type="InterPro" id="IPR045865">
    <property type="entry name" value="ACT-like_dom_sf"/>
</dbReference>
<gene>
    <name evidence="3" type="ORF">THMIRHAM_08170</name>
</gene>
<comment type="subcellular location">
    <subcellularLocation>
        <location evidence="1">Cytoplasm</location>
    </subcellularLocation>
</comment>
<organism evidence="3 4">
    <name type="scientific">Thiomicrorhabdus immobilis</name>
    <dbReference type="NCBI Taxonomy" id="2791037"/>
    <lineage>
        <taxon>Bacteria</taxon>
        <taxon>Pseudomonadati</taxon>
        <taxon>Pseudomonadota</taxon>
        <taxon>Gammaproteobacteria</taxon>
        <taxon>Thiotrichales</taxon>
        <taxon>Piscirickettsiaceae</taxon>
        <taxon>Thiomicrorhabdus</taxon>
    </lineage>
</organism>
<dbReference type="PROSITE" id="PS51671">
    <property type="entry name" value="ACT"/>
    <property type="match status" value="1"/>
</dbReference>
<keyword evidence="4" id="KW-1185">Reference proteome</keyword>
<dbReference type="Pfam" id="PF13740">
    <property type="entry name" value="ACT_6"/>
    <property type="match status" value="2"/>
</dbReference>
<reference evidence="3" key="1">
    <citation type="journal article" date="2022" name="Arch. Microbiol.">
        <title>Thiomicrorhabdus immobilis sp. nov., a mesophilic sulfur-oxidizing bacterium isolated from sediment of a brackish lake in northern Japan.</title>
        <authorList>
            <person name="Kojima H."/>
            <person name="Mochizuki J."/>
            <person name="Kanda M."/>
            <person name="Watanabe T."/>
            <person name="Fukui M."/>
        </authorList>
    </citation>
    <scope>NUCLEOTIDE SEQUENCE</scope>
    <source>
        <strain evidence="3">Am19</strain>
    </source>
</reference>
<accession>A0ABN6CYN1</accession>
<dbReference type="SUPFAM" id="SSF55021">
    <property type="entry name" value="ACT-like"/>
    <property type="match status" value="2"/>
</dbReference>
<keyword evidence="1" id="KW-0963">Cytoplasm</keyword>
<dbReference type="CDD" id="cd04869">
    <property type="entry name" value="ACT_GcvR_2"/>
    <property type="match status" value="1"/>
</dbReference>
<feature type="domain" description="ACT" evidence="2">
    <location>
        <begin position="92"/>
        <end position="173"/>
    </location>
</feature>
<dbReference type="PANTHER" id="PTHR34875:SF6">
    <property type="entry name" value="UPF0237 PROTEIN MJ1558"/>
    <property type="match status" value="1"/>
</dbReference>
<dbReference type="PIRSF" id="PIRSF028103">
    <property type="entry name" value="GcvR"/>
    <property type="match status" value="1"/>
</dbReference>
<protein>
    <recommendedName>
        <fullName evidence="1">Glycine cleavage system transcriptional repressor</fullName>
    </recommendedName>
</protein>
<evidence type="ECO:0000313" key="3">
    <source>
        <dbReference type="EMBL" id="BCN93032.1"/>
    </source>
</evidence>
<evidence type="ECO:0000313" key="4">
    <source>
        <dbReference type="Proteomes" id="UP001054820"/>
    </source>
</evidence>
<keyword evidence="1" id="KW-0678">Repressor</keyword>
<dbReference type="RefSeq" id="WP_237263858.1">
    <property type="nucleotide sequence ID" value="NZ_AP024202.1"/>
</dbReference>
<evidence type="ECO:0000256" key="1">
    <source>
        <dbReference type="PIRNR" id="PIRNR028103"/>
    </source>
</evidence>
<dbReference type="InterPro" id="IPR002912">
    <property type="entry name" value="ACT_dom"/>
</dbReference>
<evidence type="ECO:0000259" key="2">
    <source>
        <dbReference type="PROSITE" id="PS51671"/>
    </source>
</evidence>
<dbReference type="PANTHER" id="PTHR34875">
    <property type="entry name" value="UPF0237 PROTEIN MJ1558"/>
    <property type="match status" value="1"/>
</dbReference>
<sequence length="175" mass="18929">MKKSIVISVLGNDSPGLVKSLSKLIVAHQGEWIESRMASLAGKFAGILRVDLPSDQVMDFQAALQNHQQLGLSAIFEESHSNGSAQKTNQFEIELIGQDQPGIVHRISSALAQINASVDELHTEVIEAAMTGENLFKADIKVHIARDVKAAEIRALLEELANELIVDIQLLEAGA</sequence>
<dbReference type="InterPro" id="IPR016867">
    <property type="entry name" value="GcvR"/>
</dbReference>